<evidence type="ECO:0000256" key="1">
    <source>
        <dbReference type="ARBA" id="ARBA00008270"/>
    </source>
</evidence>
<gene>
    <name evidence="4" type="ORF">DCMF_17380</name>
</gene>
<dbReference type="NCBIfam" id="TIGR00654">
    <property type="entry name" value="PhzF_family"/>
    <property type="match status" value="1"/>
</dbReference>
<reference evidence="4 5" key="1">
    <citation type="submission" date="2016-10" db="EMBL/GenBank/DDBJ databases">
        <title>Complete Genome Sequence of Peptococcaceae strain DCMF.</title>
        <authorList>
            <person name="Edwards R.J."/>
            <person name="Holland S.I."/>
            <person name="Deshpande N.P."/>
            <person name="Wong Y.K."/>
            <person name="Ertan H."/>
            <person name="Manefield M."/>
            <person name="Russell T.L."/>
            <person name="Lee M.J."/>
        </authorList>
    </citation>
    <scope>NUCLEOTIDE SEQUENCE [LARGE SCALE GENOMIC DNA]</scope>
    <source>
        <strain evidence="4 5">DCMF</strain>
    </source>
</reference>
<dbReference type="GO" id="GO:0016853">
    <property type="term" value="F:isomerase activity"/>
    <property type="evidence" value="ECO:0007669"/>
    <property type="project" value="UniProtKB-KW"/>
</dbReference>
<dbReference type="PIRSF" id="PIRSF016184">
    <property type="entry name" value="PhzC_PhzF"/>
    <property type="match status" value="1"/>
</dbReference>
<evidence type="ECO:0000256" key="2">
    <source>
        <dbReference type="ARBA" id="ARBA00023235"/>
    </source>
</evidence>
<comment type="similarity">
    <text evidence="1">Belongs to the PhzF family.</text>
</comment>
<protein>
    <recommendedName>
        <fullName evidence="6">PhzF family phenazine biosynthesis protein</fullName>
    </recommendedName>
</protein>
<dbReference type="SUPFAM" id="SSF54506">
    <property type="entry name" value="Diaminopimelate epimerase-like"/>
    <property type="match status" value="1"/>
</dbReference>
<dbReference type="Gene3D" id="3.10.310.10">
    <property type="entry name" value="Diaminopimelate Epimerase, Chain A, domain 1"/>
    <property type="match status" value="2"/>
</dbReference>
<proteinExistence type="inferred from homology"/>
<evidence type="ECO:0008006" key="6">
    <source>
        <dbReference type="Google" id="ProtNLM"/>
    </source>
</evidence>
<organism evidence="4 5">
    <name type="scientific">Formimonas warabiya</name>
    <dbReference type="NCBI Taxonomy" id="1761012"/>
    <lineage>
        <taxon>Bacteria</taxon>
        <taxon>Bacillati</taxon>
        <taxon>Bacillota</taxon>
        <taxon>Clostridia</taxon>
        <taxon>Eubacteriales</taxon>
        <taxon>Peptococcaceae</taxon>
        <taxon>Candidatus Formimonas</taxon>
    </lineage>
</organism>
<dbReference type="AlphaFoldDB" id="A0A3G1KV33"/>
<keyword evidence="5" id="KW-1185">Reference proteome</keyword>
<dbReference type="InterPro" id="IPR003719">
    <property type="entry name" value="Phenazine_PhzF-like"/>
</dbReference>
<feature type="active site" evidence="3">
    <location>
        <position position="47"/>
    </location>
</feature>
<evidence type="ECO:0000313" key="4">
    <source>
        <dbReference type="EMBL" id="ATW26296.1"/>
    </source>
</evidence>
<evidence type="ECO:0000313" key="5">
    <source>
        <dbReference type="Proteomes" id="UP000323521"/>
    </source>
</evidence>
<name>A0A3G1KV33_FORW1</name>
<dbReference type="Pfam" id="PF02567">
    <property type="entry name" value="PhzC-PhzF"/>
    <property type="match status" value="1"/>
</dbReference>
<keyword evidence="2" id="KW-0413">Isomerase</keyword>
<dbReference type="PANTHER" id="PTHR13774:SF39">
    <property type="entry name" value="BIOSYNTHESIS PROTEIN, PUTATIVE-RELATED"/>
    <property type="match status" value="1"/>
</dbReference>
<evidence type="ECO:0000256" key="3">
    <source>
        <dbReference type="PIRSR" id="PIRSR016184-1"/>
    </source>
</evidence>
<dbReference type="Proteomes" id="UP000323521">
    <property type="component" value="Chromosome"/>
</dbReference>
<accession>A0A3G1KV33</accession>
<sequence>MKKVKVYQVDAFTSCPFGGNPAGVVTGAEGLTDHEMQLIAREMNCPETVFILPAAHPQAQIQARFFTPAEEVDLCGHGTIAAFHVLGAEKKITLSPGDNVIYQETKAGILPVNLLAGPGGDLDRVVMGQPLPTMMGICADVKTVAALLGLAESDLAWRELPLQIVSTGLPDLMVPVKNLAALKKAVPDFARLAAYQKENGFISIHAFTFETEDPAHTVHVRDFAPSVQINEEAATGTANGALAAYLVTHRALPLDREKIVVTVEQGYVMQRPSEIVAEITHAGGQVLDVKVGGKAVLVLTGEITYPFPG</sequence>
<dbReference type="EMBL" id="CP017634">
    <property type="protein sequence ID" value="ATW26296.1"/>
    <property type="molecule type" value="Genomic_DNA"/>
</dbReference>
<dbReference type="KEGG" id="fwa:DCMF_17380"/>
<dbReference type="OrthoDB" id="9788221at2"/>
<dbReference type="GO" id="GO:0005737">
    <property type="term" value="C:cytoplasm"/>
    <property type="evidence" value="ECO:0007669"/>
    <property type="project" value="TreeGrafter"/>
</dbReference>
<dbReference type="PANTHER" id="PTHR13774">
    <property type="entry name" value="PHENAZINE BIOSYNTHESIS PROTEIN"/>
    <property type="match status" value="1"/>
</dbReference>
<dbReference type="RefSeq" id="WP_148135593.1">
    <property type="nucleotide sequence ID" value="NZ_CP017634.1"/>
</dbReference>